<dbReference type="Proteomes" id="UP001633002">
    <property type="component" value="Unassembled WGS sequence"/>
</dbReference>
<keyword evidence="3" id="KW-1185">Reference proteome</keyword>
<dbReference type="AlphaFoldDB" id="A0ABD3GUF9"/>
<feature type="region of interest" description="Disordered" evidence="1">
    <location>
        <begin position="47"/>
        <end position="79"/>
    </location>
</feature>
<evidence type="ECO:0000256" key="1">
    <source>
        <dbReference type="SAM" id="MobiDB-lite"/>
    </source>
</evidence>
<evidence type="ECO:0000313" key="3">
    <source>
        <dbReference type="Proteomes" id="UP001633002"/>
    </source>
</evidence>
<evidence type="ECO:0000313" key="2">
    <source>
        <dbReference type="EMBL" id="KAL3682863.1"/>
    </source>
</evidence>
<sequence length="109" mass="12001">MRDPGAGVWQPRFAADGLRLDQRSWMDELPALGAREGPGFGTIITWSDNPTWRRAGMGSPGKVIGEGTKPKKPRKEDNESVYVGVKQQLLVGEDRQVVEIAAGRNFHTV</sequence>
<gene>
    <name evidence="2" type="ORF">R1sor_000885</name>
</gene>
<dbReference type="EMBL" id="JBJQOH010000006">
    <property type="protein sequence ID" value="KAL3682863.1"/>
    <property type="molecule type" value="Genomic_DNA"/>
</dbReference>
<proteinExistence type="predicted"/>
<organism evidence="2 3">
    <name type="scientific">Riccia sorocarpa</name>
    <dbReference type="NCBI Taxonomy" id="122646"/>
    <lineage>
        <taxon>Eukaryota</taxon>
        <taxon>Viridiplantae</taxon>
        <taxon>Streptophyta</taxon>
        <taxon>Embryophyta</taxon>
        <taxon>Marchantiophyta</taxon>
        <taxon>Marchantiopsida</taxon>
        <taxon>Marchantiidae</taxon>
        <taxon>Marchantiales</taxon>
        <taxon>Ricciaceae</taxon>
        <taxon>Riccia</taxon>
    </lineage>
</organism>
<name>A0ABD3GUF9_9MARC</name>
<protein>
    <submittedName>
        <fullName evidence="2">Uncharacterized protein</fullName>
    </submittedName>
</protein>
<reference evidence="2 3" key="1">
    <citation type="submission" date="2024-09" db="EMBL/GenBank/DDBJ databases">
        <title>Chromosome-scale assembly of Riccia sorocarpa.</title>
        <authorList>
            <person name="Paukszto L."/>
        </authorList>
    </citation>
    <scope>NUCLEOTIDE SEQUENCE [LARGE SCALE GENOMIC DNA]</scope>
    <source>
        <strain evidence="2">LP-2024</strain>
        <tissue evidence="2">Aerial parts of the thallus</tissue>
    </source>
</reference>
<comment type="caution">
    <text evidence="2">The sequence shown here is derived from an EMBL/GenBank/DDBJ whole genome shotgun (WGS) entry which is preliminary data.</text>
</comment>
<accession>A0ABD3GUF9</accession>